<protein>
    <recommendedName>
        <fullName evidence="1">Cadherin domain-containing protein</fullName>
    </recommendedName>
</protein>
<feature type="domain" description="Cadherin" evidence="1">
    <location>
        <begin position="67"/>
        <end position="204"/>
    </location>
</feature>
<dbReference type="Pfam" id="PF17892">
    <property type="entry name" value="Cadherin_5"/>
    <property type="match status" value="1"/>
</dbReference>
<accession>A0A382RUA2</accession>
<dbReference type="InterPro" id="IPR002126">
    <property type="entry name" value="Cadherin-like_dom"/>
</dbReference>
<dbReference type="Gene3D" id="2.60.40.3440">
    <property type="match status" value="1"/>
</dbReference>
<dbReference type="GO" id="GO:0016020">
    <property type="term" value="C:membrane"/>
    <property type="evidence" value="ECO:0007669"/>
    <property type="project" value="InterPro"/>
</dbReference>
<proteinExistence type="predicted"/>
<dbReference type="PROSITE" id="PS50268">
    <property type="entry name" value="CADHERIN_2"/>
    <property type="match status" value="1"/>
</dbReference>
<evidence type="ECO:0000313" key="2">
    <source>
        <dbReference type="EMBL" id="SVD01243.1"/>
    </source>
</evidence>
<dbReference type="AlphaFoldDB" id="A0A382RUA2"/>
<feature type="non-terminal residue" evidence="2">
    <location>
        <position position="317"/>
    </location>
</feature>
<dbReference type="GO" id="GO:0007156">
    <property type="term" value="P:homophilic cell adhesion via plasma membrane adhesion molecules"/>
    <property type="evidence" value="ECO:0007669"/>
    <property type="project" value="InterPro"/>
</dbReference>
<dbReference type="Pfam" id="PF17963">
    <property type="entry name" value="Big_9"/>
    <property type="match status" value="1"/>
</dbReference>
<evidence type="ECO:0000259" key="1">
    <source>
        <dbReference type="PROSITE" id="PS50268"/>
    </source>
</evidence>
<dbReference type="InterPro" id="IPR041690">
    <property type="entry name" value="Cadherin_5"/>
</dbReference>
<organism evidence="2">
    <name type="scientific">marine metagenome</name>
    <dbReference type="NCBI Taxonomy" id="408172"/>
    <lineage>
        <taxon>unclassified sequences</taxon>
        <taxon>metagenomes</taxon>
        <taxon>ecological metagenomes</taxon>
    </lineage>
</organism>
<name>A0A382RUA2_9ZZZZ</name>
<feature type="non-terminal residue" evidence="2">
    <location>
        <position position="1"/>
    </location>
</feature>
<reference evidence="2" key="1">
    <citation type="submission" date="2018-05" db="EMBL/GenBank/DDBJ databases">
        <authorList>
            <person name="Lanie J.A."/>
            <person name="Ng W.-L."/>
            <person name="Kazmierczak K.M."/>
            <person name="Andrzejewski T.M."/>
            <person name="Davidsen T.M."/>
            <person name="Wayne K.J."/>
            <person name="Tettelin H."/>
            <person name="Glass J.I."/>
            <person name="Rusch D."/>
            <person name="Podicherti R."/>
            <person name="Tsui H.-C.T."/>
            <person name="Winkler M.E."/>
        </authorList>
    </citation>
    <scope>NUCLEOTIDE SEQUENCE</scope>
</reference>
<dbReference type="EMBL" id="UINC01124234">
    <property type="protein sequence ID" value="SVD01243.1"/>
    <property type="molecule type" value="Genomic_DNA"/>
</dbReference>
<sequence length="317" mass="33456">PVNDAPTLDPIVDFQTIAEDSDTTIVLTASDVDNPELVFSAMSDNEAVTVSIIGDLLTITPEPDHFGSAVLTVIVSDGELTDSDTLALTINPVDDSPVVASSIGDISVDEDNPELTLADLDTVFQDVDGELTFEHSNDNEDFLTVSIHEVTHVVTVNFGDNENGTANLIFSATSGSSTVTDEVDITVHPVNDAPQLEVSGIPPFETTEDEDLNILLTASDVEDNPLVITAVSGPFHGTISTAGSDLIYSPDPGFVGNDNMVVQAVETGVEDPLVSNQVIISVEVFSENDAPVVTSFDWSVMEDGSTEILLQGYDADG</sequence>
<dbReference type="GO" id="GO:0005509">
    <property type="term" value="F:calcium ion binding"/>
    <property type="evidence" value="ECO:0007669"/>
    <property type="project" value="InterPro"/>
</dbReference>
<gene>
    <name evidence="2" type="ORF">METZ01_LOCUS354097</name>
</gene>